<dbReference type="Proteomes" id="UP001623384">
    <property type="component" value="Chromosome"/>
</dbReference>
<evidence type="ECO:0000313" key="5">
    <source>
        <dbReference type="Proteomes" id="UP001623384"/>
    </source>
</evidence>
<evidence type="ECO:0000259" key="3">
    <source>
        <dbReference type="Pfam" id="PF13400"/>
    </source>
</evidence>
<feature type="transmembrane region" description="Helical" evidence="2">
    <location>
        <begin position="28"/>
        <end position="52"/>
    </location>
</feature>
<keyword evidence="2" id="KW-0812">Transmembrane</keyword>
<proteinExistence type="predicted"/>
<accession>A0ABZ2R716</accession>
<keyword evidence="5" id="KW-1185">Reference proteome</keyword>
<dbReference type="RefSeq" id="WP_406637115.1">
    <property type="nucleotide sequence ID" value="NZ_CP148033.1"/>
</dbReference>
<keyword evidence="2" id="KW-1133">Transmembrane helix</keyword>
<protein>
    <submittedName>
        <fullName evidence="4">Pilus assembly protein TadG-related protein</fullName>
    </submittedName>
</protein>
<keyword evidence="2" id="KW-0472">Membrane</keyword>
<feature type="region of interest" description="Disordered" evidence="1">
    <location>
        <begin position="1"/>
        <end position="22"/>
    </location>
</feature>
<evidence type="ECO:0000256" key="1">
    <source>
        <dbReference type="SAM" id="MobiDB-lite"/>
    </source>
</evidence>
<evidence type="ECO:0000313" key="4">
    <source>
        <dbReference type="EMBL" id="WXK94212.1"/>
    </source>
</evidence>
<feature type="domain" description="Putative Flp pilus-assembly TadG-like N-terminal" evidence="3">
    <location>
        <begin position="24"/>
        <end position="67"/>
    </location>
</feature>
<dbReference type="EMBL" id="CP148033">
    <property type="protein sequence ID" value="WXK94212.1"/>
    <property type="molecule type" value="Genomic_DNA"/>
</dbReference>
<organism evidence="4 5">
    <name type="scientific">Pseudarthrobacter quantipunctorum</name>
    <dbReference type="NCBI Taxonomy" id="3128980"/>
    <lineage>
        <taxon>Bacteria</taxon>
        <taxon>Bacillati</taxon>
        <taxon>Actinomycetota</taxon>
        <taxon>Actinomycetes</taxon>
        <taxon>Micrococcales</taxon>
        <taxon>Micrococcaceae</taxon>
        <taxon>Pseudarthrobacter</taxon>
    </lineage>
</organism>
<evidence type="ECO:0000256" key="2">
    <source>
        <dbReference type="SAM" id="Phobius"/>
    </source>
</evidence>
<name>A0ABZ2R716_9MICC</name>
<sequence>MWRMRQGSPGTDESSDTPQERQRGAATIMVAVLMVALLGFAALAVDVGAMYVEKAQIQNGADATALAIAGDCAKGLSCTAAMSASANRLADANANDSSTGVFSVTQPNANTVRVETNAREAGSGNDHFSLFFARTLGIDTAEITAVAEASWGPPESGSTLPWTVSECVFRRYLTPSQLNELDTTGSFTGDPTATHILLRYDENAPDYPGCAAQNGYQPGGFGWLETTDGCTAEIDVDATVEGQPGNHFPTAAECDAILASIMDQPALVPLFDSATDGGSNTVYTLVGFAAFQVTGYRFGGSLEIDDDLAPDCSGNCRGLQGYFVRFVTLEEGAISTGGGPNFGAIKVHLTQ</sequence>
<dbReference type="InterPro" id="IPR028087">
    <property type="entry name" value="Tad_N"/>
</dbReference>
<gene>
    <name evidence="4" type="ORF">WHH00_05240</name>
</gene>
<dbReference type="Pfam" id="PF13400">
    <property type="entry name" value="Tad"/>
    <property type="match status" value="1"/>
</dbReference>
<reference evidence="4 5" key="1">
    <citation type="submission" date="2024-03" db="EMBL/GenBank/DDBJ databases">
        <title>Rhodococcus navarretei sp. nov. and Pseudarthrobacter quantumdoti sp. nov., two new species with the ability to biosynthesize Quantum Dots isolated from soil samples at Union Glacier, Antarctica.</title>
        <authorList>
            <person name="Vargas M."/>
        </authorList>
    </citation>
    <scope>NUCLEOTIDE SEQUENCE [LARGE SCALE GENOMIC DNA]</scope>
    <source>
        <strain evidence="4 5">RC-2-3</strain>
    </source>
</reference>